<dbReference type="InterPro" id="IPR000182">
    <property type="entry name" value="GNAT_dom"/>
</dbReference>
<reference evidence="3" key="1">
    <citation type="journal article" date="2019" name="Int. J. Syst. Evol. Microbiol.">
        <title>The Global Catalogue of Microorganisms (GCM) 10K type strain sequencing project: providing services to taxonomists for standard genome sequencing and annotation.</title>
        <authorList>
            <consortium name="The Broad Institute Genomics Platform"/>
            <consortium name="The Broad Institute Genome Sequencing Center for Infectious Disease"/>
            <person name="Wu L."/>
            <person name="Ma J."/>
        </authorList>
    </citation>
    <scope>NUCLEOTIDE SEQUENCE [LARGE SCALE GENOMIC DNA]</scope>
    <source>
        <strain evidence="3">JCM 4253</strain>
    </source>
</reference>
<dbReference type="InterPro" id="IPR013653">
    <property type="entry name" value="GCN5-like_dom"/>
</dbReference>
<feature type="domain" description="N-acetyltransferase" evidence="1">
    <location>
        <begin position="150"/>
        <end position="294"/>
    </location>
</feature>
<evidence type="ECO:0000313" key="2">
    <source>
        <dbReference type="EMBL" id="GHG40317.1"/>
    </source>
</evidence>
<keyword evidence="3" id="KW-1185">Reference proteome</keyword>
<evidence type="ECO:0000313" key="3">
    <source>
        <dbReference type="Proteomes" id="UP000619355"/>
    </source>
</evidence>
<dbReference type="SUPFAM" id="SSF55729">
    <property type="entry name" value="Acyl-CoA N-acyltransferases (Nat)"/>
    <property type="match status" value="1"/>
</dbReference>
<dbReference type="Gene3D" id="3.40.630.30">
    <property type="match status" value="1"/>
</dbReference>
<dbReference type="EMBL" id="BNBF01000003">
    <property type="protein sequence ID" value="GHG40317.1"/>
    <property type="molecule type" value="Genomic_DNA"/>
</dbReference>
<accession>A0A919C1Q2</accession>
<dbReference type="Proteomes" id="UP000619355">
    <property type="component" value="Unassembled WGS sequence"/>
</dbReference>
<gene>
    <name evidence="2" type="ORF">GCM10018980_14470</name>
</gene>
<dbReference type="Pfam" id="PF08445">
    <property type="entry name" value="FR47"/>
    <property type="match status" value="1"/>
</dbReference>
<dbReference type="RefSeq" id="WP_189979356.1">
    <property type="nucleotide sequence ID" value="NZ_BNBF01000003.1"/>
</dbReference>
<comment type="caution">
    <text evidence="2">The sequence shown here is derived from an EMBL/GenBank/DDBJ whole genome shotgun (WGS) entry which is preliminary data.</text>
</comment>
<dbReference type="InterPro" id="IPR016181">
    <property type="entry name" value="Acyl_CoA_acyltransferase"/>
</dbReference>
<proteinExistence type="predicted"/>
<dbReference type="PROSITE" id="PS51186">
    <property type="entry name" value="GNAT"/>
    <property type="match status" value="1"/>
</dbReference>
<organism evidence="2 3">
    <name type="scientific">Streptomyces capoamus</name>
    <dbReference type="NCBI Taxonomy" id="68183"/>
    <lineage>
        <taxon>Bacteria</taxon>
        <taxon>Bacillati</taxon>
        <taxon>Actinomycetota</taxon>
        <taxon>Actinomycetes</taxon>
        <taxon>Kitasatosporales</taxon>
        <taxon>Streptomycetaceae</taxon>
        <taxon>Streptomyces</taxon>
    </lineage>
</organism>
<dbReference type="GO" id="GO:0016747">
    <property type="term" value="F:acyltransferase activity, transferring groups other than amino-acyl groups"/>
    <property type="evidence" value="ECO:0007669"/>
    <property type="project" value="InterPro"/>
</dbReference>
<evidence type="ECO:0000259" key="1">
    <source>
        <dbReference type="PROSITE" id="PS51186"/>
    </source>
</evidence>
<sequence length="301" mass="32675">MRTDDWHLTDDLDEFLARAGDFLRSRPALHNTQLTVLERLRTRRSNACGAETALFGRLESGGAVRATFYRLASQRVTLTPLTAEQADTLAARLARLGRPLPLSGVTADHDTATTFAEAWQRHTGAAAVAHWRGRLYRLGKLTPPEPDPDGRARAAGPEDHERVIRWCNEFAADVGEAPALNADSWPDSRFADKHFTFWEASDGTPLSMAGSTEMVGGMVRVDPVYTPGRLRGHGYAGAVTAWVSRVALAAGATDVVLFTNPDNSTSNALYQRIGYVPIADFTGYQFSEDAPGADHPGAEQG</sequence>
<name>A0A919C1Q2_9ACTN</name>
<protein>
    <submittedName>
        <fullName evidence="2">N-acetyltransferase</fullName>
    </submittedName>
</protein>
<dbReference type="AlphaFoldDB" id="A0A919C1Q2"/>